<sequence>MNVKFLELPFHMQIVFWIVIITILLSQSIFIFLSARKREKNAWFWGFIGLLNFPTGMILYYLCVVYPDKKKERK</sequence>
<evidence type="ECO:0000313" key="3">
    <source>
        <dbReference type="Proteomes" id="UP000189761"/>
    </source>
</evidence>
<dbReference type="Proteomes" id="UP000189761">
    <property type="component" value="Unassembled WGS sequence"/>
</dbReference>
<feature type="transmembrane region" description="Helical" evidence="1">
    <location>
        <begin position="42"/>
        <end position="62"/>
    </location>
</feature>
<dbReference type="EMBL" id="MTLA01000570">
    <property type="protein sequence ID" value="OOP61545.1"/>
    <property type="molecule type" value="Genomic_DNA"/>
</dbReference>
<evidence type="ECO:0000256" key="1">
    <source>
        <dbReference type="SAM" id="Phobius"/>
    </source>
</evidence>
<keyword evidence="1" id="KW-0812">Transmembrane</keyword>
<comment type="caution">
    <text evidence="2">The sequence shown here is derived from an EMBL/GenBank/DDBJ whole genome shotgun (WGS) entry which is preliminary data.</text>
</comment>
<name>A0A8E2I8T5_9BACI</name>
<organism evidence="2 3">
    <name type="scientific">Heyndrickxia oleronia</name>
    <dbReference type="NCBI Taxonomy" id="38875"/>
    <lineage>
        <taxon>Bacteria</taxon>
        <taxon>Bacillati</taxon>
        <taxon>Bacillota</taxon>
        <taxon>Bacilli</taxon>
        <taxon>Bacillales</taxon>
        <taxon>Bacillaceae</taxon>
        <taxon>Heyndrickxia</taxon>
    </lineage>
</organism>
<feature type="transmembrane region" description="Helical" evidence="1">
    <location>
        <begin position="14"/>
        <end position="35"/>
    </location>
</feature>
<dbReference type="RefSeq" id="WP_078111559.1">
    <property type="nucleotide sequence ID" value="NZ_CP065424.1"/>
</dbReference>
<gene>
    <name evidence="2" type="ORF">BWZ43_25725</name>
</gene>
<reference evidence="2 3" key="1">
    <citation type="submission" date="2017-01" db="EMBL/GenBank/DDBJ databases">
        <title>Draft genome sequence of Bacillus oleronius.</title>
        <authorList>
            <person name="Allam M."/>
        </authorList>
    </citation>
    <scope>NUCLEOTIDE SEQUENCE [LARGE SCALE GENOMIC DNA]</scope>
    <source>
        <strain evidence="2 3">DSM 9356</strain>
    </source>
</reference>
<dbReference type="AlphaFoldDB" id="A0A8E2I8T5"/>
<proteinExistence type="predicted"/>
<accession>A0A8E2I8T5</accession>
<evidence type="ECO:0000313" key="2">
    <source>
        <dbReference type="EMBL" id="OOP61545.1"/>
    </source>
</evidence>
<keyword evidence="1" id="KW-1133">Transmembrane helix</keyword>
<protein>
    <submittedName>
        <fullName evidence="2">Transcriptional regulator</fullName>
    </submittedName>
</protein>
<keyword evidence="1" id="KW-0472">Membrane</keyword>
<keyword evidence="3" id="KW-1185">Reference proteome</keyword>